<dbReference type="InterPro" id="IPR002347">
    <property type="entry name" value="SDR_fam"/>
</dbReference>
<accession>A0A914E9R3</accession>
<dbReference type="Proteomes" id="UP000887540">
    <property type="component" value="Unplaced"/>
</dbReference>
<dbReference type="InterPro" id="IPR036291">
    <property type="entry name" value="NAD(P)-bd_dom_sf"/>
</dbReference>
<dbReference type="PANTHER" id="PTHR44115:SF4">
    <property type="entry name" value="OXIDOREDUCTASE"/>
    <property type="match status" value="1"/>
</dbReference>
<evidence type="ECO:0000313" key="2">
    <source>
        <dbReference type="WBParaSite" id="ACRNAN_scaffold6716.g29136.t1"/>
    </source>
</evidence>
<keyword evidence="1" id="KW-1185">Reference proteome</keyword>
<reference evidence="2" key="1">
    <citation type="submission" date="2022-11" db="UniProtKB">
        <authorList>
            <consortium name="WormBaseParasite"/>
        </authorList>
    </citation>
    <scope>IDENTIFICATION</scope>
</reference>
<sequence length="137" mass="14991">MASLGIESHAFTIHSRYIVIGGGRGFPPTVNSYSQCNIQSSYSILIRSLKADKGIRINTLNHGVIATEFGVKMGLTEEQYENFKDAFTHSIVPMNRSGTAEEMAKTIFFLATDATYMTGANIVADGCVNFTPMPKMK</sequence>
<dbReference type="Gene3D" id="3.40.50.720">
    <property type="entry name" value="NAD(P)-binding Rossmann-like Domain"/>
    <property type="match status" value="1"/>
</dbReference>
<dbReference type="SUPFAM" id="SSF51735">
    <property type="entry name" value="NAD(P)-binding Rossmann-fold domains"/>
    <property type="match status" value="1"/>
</dbReference>
<evidence type="ECO:0000313" key="1">
    <source>
        <dbReference type="Proteomes" id="UP000887540"/>
    </source>
</evidence>
<dbReference type="WBParaSite" id="ACRNAN_scaffold6716.g29136.t1">
    <property type="protein sequence ID" value="ACRNAN_scaffold6716.g29136.t1"/>
    <property type="gene ID" value="ACRNAN_scaffold6716.g29136"/>
</dbReference>
<organism evidence="1 2">
    <name type="scientific">Acrobeloides nanus</name>
    <dbReference type="NCBI Taxonomy" id="290746"/>
    <lineage>
        <taxon>Eukaryota</taxon>
        <taxon>Metazoa</taxon>
        <taxon>Ecdysozoa</taxon>
        <taxon>Nematoda</taxon>
        <taxon>Chromadorea</taxon>
        <taxon>Rhabditida</taxon>
        <taxon>Tylenchina</taxon>
        <taxon>Cephalobomorpha</taxon>
        <taxon>Cephaloboidea</taxon>
        <taxon>Cephalobidae</taxon>
        <taxon>Acrobeloides</taxon>
    </lineage>
</organism>
<name>A0A914E9R3_9BILA</name>
<proteinExistence type="predicted"/>
<dbReference type="Pfam" id="PF13561">
    <property type="entry name" value="adh_short_C2"/>
    <property type="match status" value="1"/>
</dbReference>
<dbReference type="AlphaFoldDB" id="A0A914E9R3"/>
<dbReference type="PANTHER" id="PTHR44115">
    <property type="entry name" value="PROTEIN CBG09704"/>
    <property type="match status" value="1"/>
</dbReference>
<protein>
    <submittedName>
        <fullName evidence="2">Uncharacterized protein</fullName>
    </submittedName>
</protein>